<organism evidence="2">
    <name type="scientific">Colletotrichum fructicola (strain Nara gc5)</name>
    <name type="common">Anthracnose fungus</name>
    <name type="synonym">Colletotrichum gloeosporioides (strain Nara gc5)</name>
    <dbReference type="NCBI Taxonomy" id="1213859"/>
    <lineage>
        <taxon>Eukaryota</taxon>
        <taxon>Fungi</taxon>
        <taxon>Dikarya</taxon>
        <taxon>Ascomycota</taxon>
        <taxon>Pezizomycotina</taxon>
        <taxon>Sordariomycetes</taxon>
        <taxon>Hypocreomycetidae</taxon>
        <taxon>Glomerellales</taxon>
        <taxon>Glomerellaceae</taxon>
        <taxon>Colletotrichum</taxon>
        <taxon>Colletotrichum gloeosporioides species complex</taxon>
    </lineage>
</organism>
<evidence type="ECO:0000256" key="1">
    <source>
        <dbReference type="SAM" id="MobiDB-lite"/>
    </source>
</evidence>
<name>L2FBJ2_COLFN</name>
<evidence type="ECO:0000313" key="2">
    <source>
        <dbReference type="EMBL" id="ELA23754.1"/>
    </source>
</evidence>
<reference evidence="2" key="1">
    <citation type="submission" date="2012-08" db="EMBL/GenBank/DDBJ databases">
        <title>Genome analysis of Colletotrichum orbiculare and Colletotrichum fructicola.</title>
        <authorList>
            <person name="Gan P.H.P."/>
            <person name="Ikeda K."/>
            <person name="Irieda H."/>
            <person name="Narusaka M."/>
            <person name="O'Connell R.J."/>
            <person name="Narusaka Y."/>
            <person name="Takano Y."/>
            <person name="Kubo Y."/>
            <person name="Shirasu K."/>
        </authorList>
    </citation>
    <scope>NUCLEOTIDE SEQUENCE</scope>
    <source>
        <strain evidence="2">Nara gc5</strain>
    </source>
</reference>
<feature type="non-terminal residue" evidence="2">
    <location>
        <position position="365"/>
    </location>
</feature>
<accession>L2FBJ2</accession>
<proteinExistence type="predicted"/>
<feature type="compositionally biased region" description="Polar residues" evidence="1">
    <location>
        <begin position="151"/>
        <end position="161"/>
    </location>
</feature>
<dbReference type="EMBL" id="KB021351">
    <property type="protein sequence ID" value="ELA23754.1"/>
    <property type="molecule type" value="Genomic_DNA"/>
</dbReference>
<dbReference type="STRING" id="1213859.L2FBJ2"/>
<protein>
    <submittedName>
        <fullName evidence="2">Toxin subunit</fullName>
    </submittedName>
</protein>
<gene>
    <name evidence="2" type="ORF">CGGC5_14591</name>
</gene>
<dbReference type="AlphaFoldDB" id="L2FBJ2"/>
<dbReference type="HOGENOM" id="CLU_759821_0_0_1"/>
<feature type="region of interest" description="Disordered" evidence="1">
    <location>
        <begin position="135"/>
        <end position="161"/>
    </location>
</feature>
<sequence length="365" mass="40013">MPKFLQTDILAVLQQLGSDWNLLKDPLPSDHPAIKGLDSLLDPGRKNAILRFLSALQQLGNIVTEEEDLRILVALGFTGFEQVAYTPSAVFARMLSTYSFDRGRARRMHNEAKSLQARSEHAFFALLEKSPVPQSAASAIPGENSPKDGNDQSTAISSGQNPSSYPAAYFVDLLGLLKNQPATANVTIPLPPFDGSVSNTGSVPRGSILEKLFNRRPDLGNLLVSCRNTNAVVPYIDLVNEVLESALRYLQTNDNMLEKRGFRIPAHNEDDVEKDTQDSSDYEAAYYPSESIESSSSANKAALLSDAANIDYALYDTVIVHKVAPSSVFPYDHSQDSLERYLAASRTNLPEMVSVFQRFAKSNGP</sequence>